<dbReference type="EnsemblFungi" id="PTTG_27729-t43_1">
    <property type="protein sequence ID" value="PTTG_27729-t43_1-p1"/>
    <property type="gene ID" value="PTTG_27729"/>
</dbReference>
<dbReference type="Proteomes" id="UP000005240">
    <property type="component" value="Unassembled WGS sequence"/>
</dbReference>
<keyword evidence="4" id="KW-1185">Reference proteome</keyword>
<evidence type="ECO:0000313" key="2">
    <source>
        <dbReference type="EMBL" id="OAV92153.1"/>
    </source>
</evidence>
<feature type="compositionally biased region" description="Polar residues" evidence="1">
    <location>
        <begin position="160"/>
        <end position="191"/>
    </location>
</feature>
<evidence type="ECO:0000256" key="1">
    <source>
        <dbReference type="SAM" id="MobiDB-lite"/>
    </source>
</evidence>
<name>A0A180GJL4_PUCT1</name>
<feature type="region of interest" description="Disordered" evidence="1">
    <location>
        <begin position="133"/>
        <end position="237"/>
    </location>
</feature>
<dbReference type="OrthoDB" id="10468887at2759"/>
<evidence type="ECO:0000313" key="4">
    <source>
        <dbReference type="Proteomes" id="UP000005240"/>
    </source>
</evidence>
<reference evidence="2" key="2">
    <citation type="submission" date="2016-05" db="EMBL/GenBank/DDBJ databases">
        <title>Comparative analysis highlights variable genome content of wheat rusts and divergence of the mating loci.</title>
        <authorList>
            <person name="Cuomo C.A."/>
            <person name="Bakkeren G."/>
            <person name="Szabo L."/>
            <person name="Khalil H."/>
            <person name="Joly D."/>
            <person name="Goldberg J."/>
            <person name="Young S."/>
            <person name="Zeng Q."/>
            <person name="Fellers J."/>
        </authorList>
    </citation>
    <scope>NUCLEOTIDE SEQUENCE [LARGE SCALE GENOMIC DNA]</scope>
    <source>
        <strain evidence="2">1-1 BBBD Race 1</strain>
    </source>
</reference>
<organism evidence="2">
    <name type="scientific">Puccinia triticina (isolate 1-1 / race 1 (BBBD))</name>
    <name type="common">Brown leaf rust fungus</name>
    <dbReference type="NCBI Taxonomy" id="630390"/>
    <lineage>
        <taxon>Eukaryota</taxon>
        <taxon>Fungi</taxon>
        <taxon>Dikarya</taxon>
        <taxon>Basidiomycota</taxon>
        <taxon>Pucciniomycotina</taxon>
        <taxon>Pucciniomycetes</taxon>
        <taxon>Pucciniales</taxon>
        <taxon>Pucciniaceae</taxon>
        <taxon>Puccinia</taxon>
    </lineage>
</organism>
<proteinExistence type="predicted"/>
<dbReference type="AlphaFoldDB" id="A0A180GJL4"/>
<accession>A0A180GJL4</accession>
<reference evidence="2" key="1">
    <citation type="submission" date="2009-11" db="EMBL/GenBank/DDBJ databases">
        <authorList>
            <consortium name="The Broad Institute Genome Sequencing Platform"/>
            <person name="Ward D."/>
            <person name="Feldgarden M."/>
            <person name="Earl A."/>
            <person name="Young S.K."/>
            <person name="Zeng Q."/>
            <person name="Koehrsen M."/>
            <person name="Alvarado L."/>
            <person name="Berlin A."/>
            <person name="Bochicchio J."/>
            <person name="Borenstein D."/>
            <person name="Chapman S.B."/>
            <person name="Chen Z."/>
            <person name="Engels R."/>
            <person name="Freedman E."/>
            <person name="Gellesch M."/>
            <person name="Goldberg J."/>
            <person name="Griggs A."/>
            <person name="Gujja S."/>
            <person name="Heilman E."/>
            <person name="Heiman D."/>
            <person name="Hepburn T."/>
            <person name="Howarth C."/>
            <person name="Jen D."/>
            <person name="Larson L."/>
            <person name="Lewis B."/>
            <person name="Mehta T."/>
            <person name="Park D."/>
            <person name="Pearson M."/>
            <person name="Roberts A."/>
            <person name="Saif S."/>
            <person name="Shea T."/>
            <person name="Shenoy N."/>
            <person name="Sisk P."/>
            <person name="Stolte C."/>
            <person name="Sykes S."/>
            <person name="Thomson T."/>
            <person name="Walk T."/>
            <person name="White J."/>
            <person name="Yandava C."/>
            <person name="Izard J."/>
            <person name="Baranova O.V."/>
            <person name="Blanton J.M."/>
            <person name="Tanner A.C."/>
            <person name="Dewhirst F.E."/>
            <person name="Haas B."/>
            <person name="Nusbaum C."/>
            <person name="Birren B."/>
        </authorList>
    </citation>
    <scope>NUCLEOTIDE SEQUENCE [LARGE SCALE GENOMIC DNA]</scope>
    <source>
        <strain evidence="2">1-1 BBBD Race 1</strain>
    </source>
</reference>
<gene>
    <name evidence="2" type="ORF">PTTG_27729</name>
</gene>
<reference evidence="3" key="4">
    <citation type="submission" date="2025-05" db="UniProtKB">
        <authorList>
            <consortium name="EnsemblFungi"/>
        </authorList>
    </citation>
    <scope>IDENTIFICATION</scope>
    <source>
        <strain evidence="3">isolate 1-1 / race 1 (BBBD)</strain>
    </source>
</reference>
<sequence>MSYFYKHPRCSQSGAPDWSGALTAYFAHRIPSKDGSAIQDISVRQSLVIDQCYVKVRTFHEEGWTENLYATGKCSNDPETGRPFEPGTLRPVGLNRADIIQSHGVNSQMGYGLASHYGQGFPAHFSDQVPRQHYGHSAGGHYGSQPFSHNNRPFRDTSRQNRMNTRNFQPEFNRSFTTPNPYHLTGSNFHSSAPYASAKSRKRFKGYNGPPRNFVDDRAARPGPSGDSPGQSAVVKK</sequence>
<dbReference type="VEuPathDB" id="FungiDB:PTTG_27729"/>
<dbReference type="EMBL" id="ADAS02000068">
    <property type="protein sequence ID" value="OAV92153.1"/>
    <property type="molecule type" value="Genomic_DNA"/>
</dbReference>
<evidence type="ECO:0000313" key="3">
    <source>
        <dbReference type="EnsemblFungi" id="PTTG_27729-t43_1-p1"/>
    </source>
</evidence>
<protein>
    <submittedName>
        <fullName evidence="2 3">Uncharacterized protein</fullName>
    </submittedName>
</protein>
<reference evidence="3 4" key="3">
    <citation type="journal article" date="2017" name="G3 (Bethesda)">
        <title>Comparative analysis highlights variable genome content of wheat rusts and divergence of the mating loci.</title>
        <authorList>
            <person name="Cuomo C.A."/>
            <person name="Bakkeren G."/>
            <person name="Khalil H.B."/>
            <person name="Panwar V."/>
            <person name="Joly D."/>
            <person name="Linning R."/>
            <person name="Sakthikumar S."/>
            <person name="Song X."/>
            <person name="Adiconis X."/>
            <person name="Fan L."/>
            <person name="Goldberg J.M."/>
            <person name="Levin J.Z."/>
            <person name="Young S."/>
            <person name="Zeng Q."/>
            <person name="Anikster Y."/>
            <person name="Bruce M."/>
            <person name="Wang M."/>
            <person name="Yin C."/>
            <person name="McCallum B."/>
            <person name="Szabo L.J."/>
            <person name="Hulbert S."/>
            <person name="Chen X."/>
            <person name="Fellers J.P."/>
        </authorList>
    </citation>
    <scope>NUCLEOTIDE SEQUENCE</scope>
    <source>
        <strain evidence="3">isolate 1-1 / race 1 (BBBD)</strain>
        <strain evidence="4">Isolate 1-1 / race 1 (BBBD)</strain>
    </source>
</reference>